<keyword evidence="3" id="KW-1185">Reference proteome</keyword>
<dbReference type="AlphaFoldDB" id="A0AAP0KK79"/>
<sequence>MLFGLLKQRWTIIRSPLHYSVKVTTLIVLACTLLHNFLKEEMPDDLIDQHFESDAQDGKDDGYGEPERITNVGPTNVWTTFRDHLAIAMWNE</sequence>
<organism evidence="2 3">
    <name type="scientific">Stephania japonica</name>
    <dbReference type="NCBI Taxonomy" id="461633"/>
    <lineage>
        <taxon>Eukaryota</taxon>
        <taxon>Viridiplantae</taxon>
        <taxon>Streptophyta</taxon>
        <taxon>Embryophyta</taxon>
        <taxon>Tracheophyta</taxon>
        <taxon>Spermatophyta</taxon>
        <taxon>Magnoliopsida</taxon>
        <taxon>Ranunculales</taxon>
        <taxon>Menispermaceae</taxon>
        <taxon>Menispermoideae</taxon>
        <taxon>Cissampelideae</taxon>
        <taxon>Stephania</taxon>
    </lineage>
</organism>
<dbReference type="Proteomes" id="UP001417504">
    <property type="component" value="Unassembled WGS sequence"/>
</dbReference>
<accession>A0AAP0KK79</accession>
<evidence type="ECO:0000313" key="3">
    <source>
        <dbReference type="Proteomes" id="UP001417504"/>
    </source>
</evidence>
<proteinExistence type="predicted"/>
<protein>
    <recommendedName>
        <fullName evidence="4">DDE Tnp4 domain-containing protein</fullName>
    </recommendedName>
</protein>
<feature type="compositionally biased region" description="Basic and acidic residues" evidence="1">
    <location>
        <begin position="50"/>
        <end position="68"/>
    </location>
</feature>
<dbReference type="EMBL" id="JBBNAE010000001">
    <property type="protein sequence ID" value="KAK9152852.1"/>
    <property type="molecule type" value="Genomic_DNA"/>
</dbReference>
<evidence type="ECO:0000313" key="2">
    <source>
        <dbReference type="EMBL" id="KAK9152852.1"/>
    </source>
</evidence>
<name>A0AAP0KK79_9MAGN</name>
<comment type="caution">
    <text evidence="2">The sequence shown here is derived from an EMBL/GenBank/DDBJ whole genome shotgun (WGS) entry which is preliminary data.</text>
</comment>
<feature type="region of interest" description="Disordered" evidence="1">
    <location>
        <begin position="50"/>
        <end position="71"/>
    </location>
</feature>
<evidence type="ECO:0008006" key="4">
    <source>
        <dbReference type="Google" id="ProtNLM"/>
    </source>
</evidence>
<gene>
    <name evidence="2" type="ORF">Sjap_000332</name>
</gene>
<evidence type="ECO:0000256" key="1">
    <source>
        <dbReference type="SAM" id="MobiDB-lite"/>
    </source>
</evidence>
<reference evidence="2 3" key="1">
    <citation type="submission" date="2024-01" db="EMBL/GenBank/DDBJ databases">
        <title>Genome assemblies of Stephania.</title>
        <authorList>
            <person name="Yang L."/>
        </authorList>
    </citation>
    <scope>NUCLEOTIDE SEQUENCE [LARGE SCALE GENOMIC DNA]</scope>
    <source>
        <strain evidence="2">QJT</strain>
        <tissue evidence="2">Leaf</tissue>
    </source>
</reference>